<proteinExistence type="predicted"/>
<feature type="compositionally biased region" description="Polar residues" evidence="1">
    <location>
        <begin position="24"/>
        <end position="50"/>
    </location>
</feature>
<keyword evidence="3" id="KW-1185">Reference proteome</keyword>
<dbReference type="EMBL" id="JAMKFB020000009">
    <property type="protein sequence ID" value="KAL0184291.1"/>
    <property type="molecule type" value="Genomic_DNA"/>
</dbReference>
<protein>
    <submittedName>
        <fullName evidence="2">Uncharacterized protein</fullName>
    </submittedName>
</protein>
<dbReference type="AlphaFoldDB" id="A0ABD0QGX7"/>
<feature type="region of interest" description="Disordered" evidence="1">
    <location>
        <begin position="18"/>
        <end position="50"/>
    </location>
</feature>
<accession>A0ABD0QGX7</accession>
<evidence type="ECO:0000313" key="2">
    <source>
        <dbReference type="EMBL" id="KAL0184291.1"/>
    </source>
</evidence>
<reference evidence="2 3" key="1">
    <citation type="submission" date="2024-05" db="EMBL/GenBank/DDBJ databases">
        <title>Genome sequencing and assembly of Indian major carp, Cirrhinus mrigala (Hamilton, 1822).</title>
        <authorList>
            <person name="Mohindra V."/>
            <person name="Chowdhury L.M."/>
            <person name="Lal K."/>
            <person name="Jena J.K."/>
        </authorList>
    </citation>
    <scope>NUCLEOTIDE SEQUENCE [LARGE SCALE GENOMIC DNA]</scope>
    <source>
        <strain evidence="2">CM1030</strain>
        <tissue evidence="2">Blood</tissue>
    </source>
</reference>
<dbReference type="Proteomes" id="UP001529510">
    <property type="component" value="Unassembled WGS sequence"/>
</dbReference>
<feature type="non-terminal residue" evidence="2">
    <location>
        <position position="313"/>
    </location>
</feature>
<gene>
    <name evidence="2" type="ORF">M9458_019987</name>
</gene>
<evidence type="ECO:0000256" key="1">
    <source>
        <dbReference type="SAM" id="MobiDB-lite"/>
    </source>
</evidence>
<comment type="caution">
    <text evidence="2">The sequence shown here is derived from an EMBL/GenBank/DDBJ whole genome shotgun (WGS) entry which is preliminary data.</text>
</comment>
<organism evidence="2 3">
    <name type="scientific">Cirrhinus mrigala</name>
    <name type="common">Mrigala</name>
    <dbReference type="NCBI Taxonomy" id="683832"/>
    <lineage>
        <taxon>Eukaryota</taxon>
        <taxon>Metazoa</taxon>
        <taxon>Chordata</taxon>
        <taxon>Craniata</taxon>
        <taxon>Vertebrata</taxon>
        <taxon>Euteleostomi</taxon>
        <taxon>Actinopterygii</taxon>
        <taxon>Neopterygii</taxon>
        <taxon>Teleostei</taxon>
        <taxon>Ostariophysi</taxon>
        <taxon>Cypriniformes</taxon>
        <taxon>Cyprinidae</taxon>
        <taxon>Labeoninae</taxon>
        <taxon>Labeonini</taxon>
        <taxon>Cirrhinus</taxon>
    </lineage>
</organism>
<name>A0ABD0QGX7_CIRMR</name>
<evidence type="ECO:0000313" key="3">
    <source>
        <dbReference type="Proteomes" id="UP001529510"/>
    </source>
</evidence>
<feature type="non-terminal residue" evidence="2">
    <location>
        <position position="1"/>
    </location>
</feature>
<sequence length="313" mass="33424">AQNELEVAKLVTSLLTQDTHDVSKSGSQSSITSNLLAASSGASPPQQRATTSDILISSAQEMQGLFTPPPTPSTSEAPVLSNPLPQVVQITSSAQDFAADMRQPNVVTWSSPPLAVAQSTSDPRPDFTDPLLIYPSRVAVPSTPPVTTVTYHQLPAVSVPPSVVPPPGPIALGAPVHPQSHQVLYSPTSMAFPPHAPVPSPALPTQAAICIPQAQLPGLEMLAASAYGIPKPVIPTFETGRKSDFALLKMALDNLMNYQQHLSEPYKYQVLLDHLKLPVHFSSPRHTCTIPGRTPLPYRHYKINMDNHANSSS</sequence>